<dbReference type="EMBL" id="UGQM01000008">
    <property type="protein sequence ID" value="SUE32722.1"/>
    <property type="molecule type" value="Genomic_DNA"/>
</dbReference>
<dbReference type="Pfam" id="PF01695">
    <property type="entry name" value="IstB_IS21"/>
    <property type="match status" value="1"/>
</dbReference>
<dbReference type="GO" id="GO:0005524">
    <property type="term" value="F:ATP binding"/>
    <property type="evidence" value="ECO:0007669"/>
    <property type="project" value="InterPro"/>
</dbReference>
<proteinExistence type="predicted"/>
<reference evidence="2 3" key="1">
    <citation type="submission" date="2018-06" db="EMBL/GenBank/DDBJ databases">
        <authorList>
            <consortium name="Pathogen Informatics"/>
            <person name="Doyle S."/>
        </authorList>
    </citation>
    <scope>NUCLEOTIDE SEQUENCE [LARGE SCALE GENOMIC DNA]</scope>
    <source>
        <strain evidence="2 3">NCTC10742</strain>
    </source>
</reference>
<sequence>MSILDPALRNALRTLKLTGMLDTLDARLAQTRDGTLGNLDFLQVLCEDEIARRESAALTRRIRRARFEEQSTFESFDFTANTKLPAAMLRDLAALRWLDAAESVILYGPGVIEGWSSEWMCLSCSGRCCDRCNVGRRVDAAAGQFAP</sequence>
<protein>
    <submittedName>
        <fullName evidence="2">Transposase</fullName>
    </submittedName>
</protein>
<accession>A0A379MQ25</accession>
<name>A0A379MQ25_9MYCO</name>
<dbReference type="Proteomes" id="UP000254291">
    <property type="component" value="Unassembled WGS sequence"/>
</dbReference>
<feature type="domain" description="IstB-like ATP-binding" evidence="1">
    <location>
        <begin position="12"/>
        <end position="110"/>
    </location>
</feature>
<evidence type="ECO:0000259" key="1">
    <source>
        <dbReference type="Pfam" id="PF01695"/>
    </source>
</evidence>
<dbReference type="InterPro" id="IPR002611">
    <property type="entry name" value="IstB_ATP-bd"/>
</dbReference>
<dbReference type="AlphaFoldDB" id="A0A379MQ25"/>
<organism evidence="2 3">
    <name type="scientific">Mycolicibacterium gilvum</name>
    <dbReference type="NCBI Taxonomy" id="1804"/>
    <lineage>
        <taxon>Bacteria</taxon>
        <taxon>Bacillati</taxon>
        <taxon>Actinomycetota</taxon>
        <taxon>Actinomycetes</taxon>
        <taxon>Mycobacteriales</taxon>
        <taxon>Mycobacteriaceae</taxon>
        <taxon>Mycolicibacterium</taxon>
    </lineage>
</organism>
<evidence type="ECO:0000313" key="3">
    <source>
        <dbReference type="Proteomes" id="UP000254291"/>
    </source>
</evidence>
<gene>
    <name evidence="2" type="ORF">NCTC10742_06086</name>
</gene>
<evidence type="ECO:0000313" key="2">
    <source>
        <dbReference type="EMBL" id="SUE32722.1"/>
    </source>
</evidence>